<dbReference type="PANTHER" id="PTHR33446:SF2">
    <property type="entry name" value="PROTEIN TONB"/>
    <property type="match status" value="1"/>
</dbReference>
<keyword evidence="9" id="KW-0472">Membrane</keyword>
<evidence type="ECO:0000256" key="9">
    <source>
        <dbReference type="ARBA" id="ARBA00023136"/>
    </source>
</evidence>
<evidence type="ECO:0000256" key="6">
    <source>
        <dbReference type="ARBA" id="ARBA00022692"/>
    </source>
</evidence>
<dbReference type="SUPFAM" id="SSF74653">
    <property type="entry name" value="TolA/TonB C-terminal domain"/>
    <property type="match status" value="1"/>
</dbReference>
<dbReference type="NCBIfam" id="TIGR01352">
    <property type="entry name" value="tonB_Cterm"/>
    <property type="match status" value="1"/>
</dbReference>
<comment type="caution">
    <text evidence="11">The sequence shown here is derived from an EMBL/GenBank/DDBJ whole genome shotgun (WGS) entry which is preliminary data.</text>
</comment>
<evidence type="ECO:0000256" key="3">
    <source>
        <dbReference type="ARBA" id="ARBA00022448"/>
    </source>
</evidence>
<gene>
    <name evidence="11" type="ORF">SDC9_107125</name>
</gene>
<dbReference type="PROSITE" id="PS52015">
    <property type="entry name" value="TONB_CTD"/>
    <property type="match status" value="1"/>
</dbReference>
<dbReference type="InterPro" id="IPR051045">
    <property type="entry name" value="TonB-dependent_transducer"/>
</dbReference>
<keyword evidence="5" id="KW-0997">Cell inner membrane</keyword>
<dbReference type="EMBL" id="VSSQ01017717">
    <property type="protein sequence ID" value="MPM60274.1"/>
    <property type="molecule type" value="Genomic_DNA"/>
</dbReference>
<evidence type="ECO:0000256" key="8">
    <source>
        <dbReference type="ARBA" id="ARBA00022989"/>
    </source>
</evidence>
<proteinExistence type="inferred from homology"/>
<sequence length="142" mass="15615">MCQIFNNFAKTPAMRTLLLLIPFLAFLMPVSVSAQTDEPIYVVVDQMPEFPGGPNGLGNFIRSNQSYPREALDAKVEGVVIASFIVEKDGKVTKPTIVSGIGHGCDEEVLRLIKMMPAWKPGLKDGKEVRVKLNIPVEFKLG</sequence>
<evidence type="ECO:0000256" key="5">
    <source>
        <dbReference type="ARBA" id="ARBA00022519"/>
    </source>
</evidence>
<dbReference type="GO" id="GO:0015031">
    <property type="term" value="P:protein transport"/>
    <property type="evidence" value="ECO:0007669"/>
    <property type="project" value="UniProtKB-KW"/>
</dbReference>
<comment type="subcellular location">
    <subcellularLocation>
        <location evidence="1">Cell inner membrane</location>
        <topology evidence="1">Single-pass membrane protein</topology>
        <orientation evidence="1">Periplasmic side</orientation>
    </subcellularLocation>
</comment>
<name>A0A645BEY6_9ZZZZ</name>
<keyword evidence="3" id="KW-0813">Transport</keyword>
<evidence type="ECO:0000256" key="1">
    <source>
        <dbReference type="ARBA" id="ARBA00004383"/>
    </source>
</evidence>
<evidence type="ECO:0000256" key="7">
    <source>
        <dbReference type="ARBA" id="ARBA00022927"/>
    </source>
</evidence>
<comment type="similarity">
    <text evidence="2">Belongs to the TonB family.</text>
</comment>
<dbReference type="PANTHER" id="PTHR33446">
    <property type="entry name" value="PROTEIN TONB-RELATED"/>
    <property type="match status" value="1"/>
</dbReference>
<accession>A0A645BEY6</accession>
<dbReference type="Pfam" id="PF03544">
    <property type="entry name" value="TonB_C"/>
    <property type="match status" value="1"/>
</dbReference>
<protein>
    <recommendedName>
        <fullName evidence="10">TonB C-terminal domain-containing protein</fullName>
    </recommendedName>
</protein>
<keyword evidence="6" id="KW-0812">Transmembrane</keyword>
<dbReference type="InterPro" id="IPR006260">
    <property type="entry name" value="TonB/TolA_C"/>
</dbReference>
<evidence type="ECO:0000313" key="11">
    <source>
        <dbReference type="EMBL" id="MPM60274.1"/>
    </source>
</evidence>
<keyword evidence="8" id="KW-1133">Transmembrane helix</keyword>
<organism evidence="11">
    <name type="scientific">bioreactor metagenome</name>
    <dbReference type="NCBI Taxonomy" id="1076179"/>
    <lineage>
        <taxon>unclassified sequences</taxon>
        <taxon>metagenomes</taxon>
        <taxon>ecological metagenomes</taxon>
    </lineage>
</organism>
<dbReference type="GO" id="GO:0098797">
    <property type="term" value="C:plasma membrane protein complex"/>
    <property type="evidence" value="ECO:0007669"/>
    <property type="project" value="TreeGrafter"/>
</dbReference>
<dbReference type="AlphaFoldDB" id="A0A645BEY6"/>
<reference evidence="11" key="1">
    <citation type="submission" date="2019-08" db="EMBL/GenBank/DDBJ databases">
        <authorList>
            <person name="Kucharzyk K."/>
            <person name="Murdoch R.W."/>
            <person name="Higgins S."/>
            <person name="Loffler F."/>
        </authorList>
    </citation>
    <scope>NUCLEOTIDE SEQUENCE</scope>
</reference>
<feature type="domain" description="TonB C-terminal" evidence="10">
    <location>
        <begin position="52"/>
        <end position="142"/>
    </location>
</feature>
<dbReference type="InterPro" id="IPR037682">
    <property type="entry name" value="TonB_C"/>
</dbReference>
<keyword evidence="7" id="KW-0653">Protein transport</keyword>
<keyword evidence="4" id="KW-1003">Cell membrane</keyword>
<evidence type="ECO:0000256" key="4">
    <source>
        <dbReference type="ARBA" id="ARBA00022475"/>
    </source>
</evidence>
<evidence type="ECO:0000256" key="2">
    <source>
        <dbReference type="ARBA" id="ARBA00006555"/>
    </source>
</evidence>
<dbReference type="Gene3D" id="3.30.1150.10">
    <property type="match status" value="1"/>
</dbReference>
<dbReference type="GO" id="GO:0031992">
    <property type="term" value="F:energy transducer activity"/>
    <property type="evidence" value="ECO:0007669"/>
    <property type="project" value="TreeGrafter"/>
</dbReference>
<evidence type="ECO:0000259" key="10">
    <source>
        <dbReference type="PROSITE" id="PS52015"/>
    </source>
</evidence>
<dbReference type="GO" id="GO:0055085">
    <property type="term" value="P:transmembrane transport"/>
    <property type="evidence" value="ECO:0007669"/>
    <property type="project" value="InterPro"/>
</dbReference>